<reference evidence="1 2" key="1">
    <citation type="submission" date="2019-04" db="EMBL/GenBank/DDBJ databases">
        <title>Genome sequence of strain shin9-1.</title>
        <authorList>
            <person name="Gao J."/>
            <person name="Sun J."/>
        </authorList>
    </citation>
    <scope>NUCLEOTIDE SEQUENCE [LARGE SCALE GENOMIC DNA]</scope>
    <source>
        <strain evidence="2">shin9-1</strain>
    </source>
</reference>
<dbReference type="Gene3D" id="3.10.129.10">
    <property type="entry name" value="Hotdog Thioesterase"/>
    <property type="match status" value="1"/>
</dbReference>
<dbReference type="SUPFAM" id="SSF54637">
    <property type="entry name" value="Thioesterase/thiol ester dehydrase-isomerase"/>
    <property type="match status" value="1"/>
</dbReference>
<dbReference type="Proteomes" id="UP000308828">
    <property type="component" value="Unassembled WGS sequence"/>
</dbReference>
<dbReference type="InterPro" id="IPR029069">
    <property type="entry name" value="HotDog_dom_sf"/>
</dbReference>
<proteinExistence type="predicted"/>
<dbReference type="OrthoDB" id="8277620at2"/>
<dbReference type="RefSeq" id="WP_136598601.1">
    <property type="nucleotide sequence ID" value="NZ_STGV01000003.1"/>
</dbReference>
<gene>
    <name evidence="1" type="ORF">FAA97_11150</name>
</gene>
<organism evidence="1 2">
    <name type="scientific">Peteryoungia ipomoeae</name>
    <dbReference type="NCBI Taxonomy" id="1210932"/>
    <lineage>
        <taxon>Bacteria</taxon>
        <taxon>Pseudomonadati</taxon>
        <taxon>Pseudomonadota</taxon>
        <taxon>Alphaproteobacteria</taxon>
        <taxon>Hyphomicrobiales</taxon>
        <taxon>Rhizobiaceae</taxon>
        <taxon>Peteryoungia</taxon>
    </lineage>
</organism>
<dbReference type="AlphaFoldDB" id="A0A4S8P5Y5"/>
<protein>
    <recommendedName>
        <fullName evidence="3">Acyl-CoA thioesterase</fullName>
    </recommendedName>
</protein>
<evidence type="ECO:0000313" key="1">
    <source>
        <dbReference type="EMBL" id="THV23159.1"/>
    </source>
</evidence>
<sequence length="133" mass="15224">MDEIERVEGSELIVPFRDIAATGEMHSYAYVVHAEEALHHFWRYRPPLEDEPRFVVSKIELRLAAPLREGDRVHLTVRVDKIGGKSVGFEVEMLRDGARVAVVEVAWAAQDPETAAPVALPEDMRDWLYRYLP</sequence>
<dbReference type="EMBL" id="STGV01000003">
    <property type="protein sequence ID" value="THV23159.1"/>
    <property type="molecule type" value="Genomic_DNA"/>
</dbReference>
<name>A0A4S8P5Y5_9HYPH</name>
<evidence type="ECO:0000313" key="2">
    <source>
        <dbReference type="Proteomes" id="UP000308828"/>
    </source>
</evidence>
<keyword evidence="2" id="KW-1185">Reference proteome</keyword>
<evidence type="ECO:0008006" key="3">
    <source>
        <dbReference type="Google" id="ProtNLM"/>
    </source>
</evidence>
<comment type="caution">
    <text evidence="1">The sequence shown here is derived from an EMBL/GenBank/DDBJ whole genome shotgun (WGS) entry which is preliminary data.</text>
</comment>
<accession>A0A4S8P5Y5</accession>
<dbReference type="Pfam" id="PF13279">
    <property type="entry name" value="4HBT_2"/>
    <property type="match status" value="1"/>
</dbReference>
<dbReference type="CDD" id="cd00586">
    <property type="entry name" value="4HBT"/>
    <property type="match status" value="1"/>
</dbReference>